<comment type="caution">
    <text evidence="3">The sequence shown here is derived from an EMBL/GenBank/DDBJ whole genome shotgun (WGS) entry which is preliminary data.</text>
</comment>
<protein>
    <submittedName>
        <fullName evidence="3">DUF2510 domain-containing protein</fullName>
    </submittedName>
</protein>
<feature type="domain" description="DUF2510" evidence="2">
    <location>
        <begin position="6"/>
        <end position="29"/>
    </location>
</feature>
<organism evidence="3 4">
    <name type="scientific">Curtobacterium pusillum</name>
    <dbReference type="NCBI Taxonomy" id="69373"/>
    <lineage>
        <taxon>Bacteria</taxon>
        <taxon>Bacillati</taxon>
        <taxon>Actinomycetota</taxon>
        <taxon>Actinomycetes</taxon>
        <taxon>Micrococcales</taxon>
        <taxon>Microbacteriaceae</taxon>
        <taxon>Curtobacterium</taxon>
    </lineage>
</organism>
<feature type="transmembrane region" description="Helical" evidence="1">
    <location>
        <begin position="130"/>
        <end position="150"/>
    </location>
</feature>
<dbReference type="RefSeq" id="WP_175352642.1">
    <property type="nucleotide sequence ID" value="NZ_BAAAWQ010000001.1"/>
</dbReference>
<dbReference type="Pfam" id="PF10708">
    <property type="entry name" value="DUF2510"/>
    <property type="match status" value="1"/>
</dbReference>
<sequence length="157" mass="16593">MTLPIAGWYPDPEDQSRLRWWDGLRWGALAPQHATPAGAIPAPDFERSPRPPAPSEYAVGVIDPPLTGRKARVANDRATRSANPFGYAGLVLSLIAFIFNVLAIPSILGLVFGAIGLARAAQLSGQRITGFGVSLAAVILGLVAGGVFFFRVAQLFG</sequence>
<gene>
    <name evidence="3" type="ORF">HP507_15240</name>
</gene>
<feature type="transmembrane region" description="Helical" evidence="1">
    <location>
        <begin position="85"/>
        <end position="118"/>
    </location>
</feature>
<keyword evidence="4" id="KW-1185">Reference proteome</keyword>
<dbReference type="InterPro" id="IPR018929">
    <property type="entry name" value="DUF2510"/>
</dbReference>
<reference evidence="3 4" key="1">
    <citation type="submission" date="2020-05" db="EMBL/GenBank/DDBJ databases">
        <title>Genome Sequencing of Type Strains.</title>
        <authorList>
            <person name="Lemaire J.F."/>
            <person name="Inderbitzin P."/>
            <person name="Gregorio O.A."/>
            <person name="Collins S.B."/>
            <person name="Wespe N."/>
            <person name="Knight-Connoni V."/>
        </authorList>
    </citation>
    <scope>NUCLEOTIDE SEQUENCE [LARGE SCALE GENOMIC DNA]</scope>
    <source>
        <strain evidence="3 4">ATCC 19096</strain>
    </source>
</reference>
<evidence type="ECO:0000259" key="2">
    <source>
        <dbReference type="Pfam" id="PF10708"/>
    </source>
</evidence>
<accession>A0ABX2ME19</accession>
<keyword evidence="1" id="KW-0812">Transmembrane</keyword>
<evidence type="ECO:0000313" key="3">
    <source>
        <dbReference type="EMBL" id="NUU15185.1"/>
    </source>
</evidence>
<name>A0ABX2ME19_9MICO</name>
<keyword evidence="1" id="KW-1133">Transmembrane helix</keyword>
<keyword evidence="1" id="KW-0472">Membrane</keyword>
<proteinExistence type="predicted"/>
<evidence type="ECO:0000256" key="1">
    <source>
        <dbReference type="SAM" id="Phobius"/>
    </source>
</evidence>
<dbReference type="Proteomes" id="UP000573001">
    <property type="component" value="Unassembled WGS sequence"/>
</dbReference>
<evidence type="ECO:0000313" key="4">
    <source>
        <dbReference type="Proteomes" id="UP000573001"/>
    </source>
</evidence>
<dbReference type="EMBL" id="JABMCE010000085">
    <property type="protein sequence ID" value="NUU15185.1"/>
    <property type="molecule type" value="Genomic_DNA"/>
</dbReference>